<dbReference type="GeneID" id="30991412"/>
<dbReference type="AlphaFoldDB" id="A0A1E4S083"/>
<dbReference type="OrthoDB" id="506431at2759"/>
<evidence type="ECO:0000313" key="2">
    <source>
        <dbReference type="EMBL" id="ODV72890.1"/>
    </source>
</evidence>
<reference evidence="2 3" key="1">
    <citation type="journal article" date="2016" name="Proc. Natl. Acad. Sci. U.S.A.">
        <title>Comparative genomics of biotechnologically important yeasts.</title>
        <authorList>
            <person name="Riley R."/>
            <person name="Haridas S."/>
            <person name="Wolfe K.H."/>
            <person name="Lopes M.R."/>
            <person name="Hittinger C.T."/>
            <person name="Goeker M."/>
            <person name="Salamov A.A."/>
            <person name="Wisecaver J.H."/>
            <person name="Long T.M."/>
            <person name="Calvey C.H."/>
            <person name="Aerts A.L."/>
            <person name="Barry K.W."/>
            <person name="Choi C."/>
            <person name="Clum A."/>
            <person name="Coughlan A.Y."/>
            <person name="Deshpande S."/>
            <person name="Douglass A.P."/>
            <person name="Hanson S.J."/>
            <person name="Klenk H.-P."/>
            <person name="LaButti K.M."/>
            <person name="Lapidus A."/>
            <person name="Lindquist E.A."/>
            <person name="Lipzen A.M."/>
            <person name="Meier-Kolthoff J.P."/>
            <person name="Ohm R.A."/>
            <person name="Otillar R.P."/>
            <person name="Pangilinan J.L."/>
            <person name="Peng Y."/>
            <person name="Rokas A."/>
            <person name="Rosa C.A."/>
            <person name="Scheuner C."/>
            <person name="Sibirny A.A."/>
            <person name="Slot J.C."/>
            <person name="Stielow J.B."/>
            <person name="Sun H."/>
            <person name="Kurtzman C.P."/>
            <person name="Blackwell M."/>
            <person name="Grigoriev I.V."/>
            <person name="Jeffries T.W."/>
        </authorList>
    </citation>
    <scope>NUCLEOTIDE SEQUENCE [LARGE SCALE GENOMIC DNA]</scope>
    <source>
        <strain evidence="3">ATCC 18201 / CBS 1600 / BCRC 20928 / JCM 3617 / NBRC 0987 / NRRL Y-1542</strain>
    </source>
</reference>
<dbReference type="InterPro" id="IPR052061">
    <property type="entry name" value="PTE-AB_protein"/>
</dbReference>
<keyword evidence="1" id="KW-0472">Membrane</keyword>
<dbReference type="Gene3D" id="3.10.129.10">
    <property type="entry name" value="Hotdog Thioesterase"/>
    <property type="match status" value="1"/>
</dbReference>
<evidence type="ECO:0000256" key="1">
    <source>
        <dbReference type="SAM" id="Phobius"/>
    </source>
</evidence>
<keyword evidence="1" id="KW-0812">Transmembrane</keyword>
<keyword evidence="1" id="KW-1133">Transmembrane helix</keyword>
<protein>
    <recommendedName>
        <fullName evidence="4">Thioesterase domain-containing protein</fullName>
    </recommendedName>
</protein>
<dbReference type="Proteomes" id="UP000094389">
    <property type="component" value="Unassembled WGS sequence"/>
</dbReference>
<dbReference type="STRING" id="983966.A0A1E4S083"/>
<dbReference type="EMBL" id="KV453933">
    <property type="protein sequence ID" value="ODV72890.1"/>
    <property type="molecule type" value="Genomic_DNA"/>
</dbReference>
<name>A0A1E4S083_CYBJN</name>
<sequence>MYSRAGREPPGSRHGTKLHCFIVYNIIEVTRGSAVGKSFNQGDISFETMFRGIIARHPVGFIGRAVNSRSLVRYNQGIKLSARRLQSTVVDGEKQQRVKKQSSVISLVLASFILGATTAFLFPLSDIAKLVVLETLPTDEEGVERYKEKLEVKLTEIPLYKQLQSDPQWRSVRAWNYMDSNTLNETMTSGTLSVPGGFAIKPVLFVNSTTRETVTIFHVGERMCGYPFLVHGGILATILDETLKRSSSFLFGIDPASEYTPDKVKTNRIELQYRFPTLANNFLVVKARCVDGHVEGDIETVQGRLLVQGVGHFSQRTSVETNSKPAKKRWFFF</sequence>
<organism evidence="2 3">
    <name type="scientific">Cyberlindnera jadinii (strain ATCC 18201 / CBS 1600 / BCRC 20928 / JCM 3617 / NBRC 0987 / NRRL Y-1542)</name>
    <name type="common">Torula yeast</name>
    <name type="synonym">Candida utilis</name>
    <dbReference type="NCBI Taxonomy" id="983966"/>
    <lineage>
        <taxon>Eukaryota</taxon>
        <taxon>Fungi</taxon>
        <taxon>Dikarya</taxon>
        <taxon>Ascomycota</taxon>
        <taxon>Saccharomycotina</taxon>
        <taxon>Saccharomycetes</taxon>
        <taxon>Phaffomycetales</taxon>
        <taxon>Phaffomycetaceae</taxon>
        <taxon>Cyberlindnera</taxon>
    </lineage>
</organism>
<dbReference type="SUPFAM" id="SSF54637">
    <property type="entry name" value="Thioesterase/thiol ester dehydrase-isomerase"/>
    <property type="match status" value="1"/>
</dbReference>
<evidence type="ECO:0000313" key="3">
    <source>
        <dbReference type="Proteomes" id="UP000094389"/>
    </source>
</evidence>
<dbReference type="PANTHER" id="PTHR47260">
    <property type="entry name" value="UPF0644 PROTEIN PB2B4.06"/>
    <property type="match status" value="1"/>
</dbReference>
<keyword evidence="3" id="KW-1185">Reference proteome</keyword>
<gene>
    <name evidence="2" type="ORF">CYBJADRAFT_181906</name>
</gene>
<dbReference type="PANTHER" id="PTHR47260:SF1">
    <property type="entry name" value="UPF0644 PROTEIN PB2B4.06"/>
    <property type="match status" value="1"/>
</dbReference>
<accession>A0A1E4S083</accession>
<feature type="transmembrane region" description="Helical" evidence="1">
    <location>
        <begin position="104"/>
        <end position="124"/>
    </location>
</feature>
<dbReference type="RefSeq" id="XP_020069929.1">
    <property type="nucleotide sequence ID" value="XM_020217016.1"/>
</dbReference>
<dbReference type="InterPro" id="IPR029069">
    <property type="entry name" value="HotDog_dom_sf"/>
</dbReference>
<evidence type="ECO:0008006" key="4">
    <source>
        <dbReference type="Google" id="ProtNLM"/>
    </source>
</evidence>
<proteinExistence type="predicted"/>